<keyword evidence="10" id="KW-1185">Reference proteome</keyword>
<proteinExistence type="inferred from homology"/>
<dbReference type="InterPro" id="IPR000719">
    <property type="entry name" value="Prot_kinase_dom"/>
</dbReference>
<dbReference type="InterPro" id="IPR050117">
    <property type="entry name" value="MAPK"/>
</dbReference>
<evidence type="ECO:0000259" key="8">
    <source>
        <dbReference type="PROSITE" id="PS50011"/>
    </source>
</evidence>
<feature type="binding site" evidence="6">
    <location>
        <position position="50"/>
    </location>
    <ligand>
        <name>ATP</name>
        <dbReference type="ChEBI" id="CHEBI:30616"/>
    </ligand>
</feature>
<evidence type="ECO:0000256" key="1">
    <source>
        <dbReference type="ARBA" id="ARBA00022527"/>
    </source>
</evidence>
<evidence type="ECO:0000313" key="9">
    <source>
        <dbReference type="EMBL" id="VDO16033.1"/>
    </source>
</evidence>
<reference evidence="9 10" key="1">
    <citation type="submission" date="2018-11" db="EMBL/GenBank/DDBJ databases">
        <authorList>
            <consortium name="Pathogen Informatics"/>
        </authorList>
    </citation>
    <scope>NUCLEOTIDE SEQUENCE [LARGE SCALE GENOMIC DNA]</scope>
</reference>
<sequence>MFEQFASYITNLPLTTNCSYTETQLVIGQGTYGSVVIGTRPTDNKFVVIKRYNQPLTLNYRTTIKEMCFLNELRHENIVRILDICVHNGIILELSVISLGGYLNPEIKLVLELCRCDLHEFIYSAFYSENHRKVIVKQICRGLSYIHSRGIIHRDLKPANILIGPDGKLKIADFGLSRLHQGSTNSPYTPSVGTHGYQAPEIFLGSVTYDEKVDIFSLGVIIITLYTKTEIFVASKNILS</sequence>
<dbReference type="InterPro" id="IPR017441">
    <property type="entry name" value="Protein_kinase_ATP_BS"/>
</dbReference>
<organism evidence="9 10">
    <name type="scientific">Rodentolepis nana</name>
    <name type="common">Dwarf tapeworm</name>
    <name type="synonym">Hymenolepis nana</name>
    <dbReference type="NCBI Taxonomy" id="102285"/>
    <lineage>
        <taxon>Eukaryota</taxon>
        <taxon>Metazoa</taxon>
        <taxon>Spiralia</taxon>
        <taxon>Lophotrochozoa</taxon>
        <taxon>Platyhelminthes</taxon>
        <taxon>Cestoda</taxon>
        <taxon>Eucestoda</taxon>
        <taxon>Cyclophyllidea</taxon>
        <taxon>Hymenolepididae</taxon>
        <taxon>Rodentolepis</taxon>
    </lineage>
</organism>
<dbReference type="GO" id="GO:0004674">
    <property type="term" value="F:protein serine/threonine kinase activity"/>
    <property type="evidence" value="ECO:0007669"/>
    <property type="project" value="UniProtKB-KW"/>
</dbReference>
<evidence type="ECO:0000256" key="5">
    <source>
        <dbReference type="ARBA" id="ARBA00022840"/>
    </source>
</evidence>
<evidence type="ECO:0000256" key="4">
    <source>
        <dbReference type="ARBA" id="ARBA00022777"/>
    </source>
</evidence>
<dbReference type="PROSITE" id="PS00108">
    <property type="entry name" value="PROTEIN_KINASE_ST"/>
    <property type="match status" value="1"/>
</dbReference>
<dbReference type="PROSITE" id="PS50011">
    <property type="entry name" value="PROTEIN_KINASE_DOM"/>
    <property type="match status" value="1"/>
</dbReference>
<dbReference type="PANTHER" id="PTHR24055">
    <property type="entry name" value="MITOGEN-ACTIVATED PROTEIN KINASE"/>
    <property type="match status" value="1"/>
</dbReference>
<evidence type="ECO:0000256" key="7">
    <source>
        <dbReference type="RuleBase" id="RU000304"/>
    </source>
</evidence>
<accession>A0A3P7U6M7</accession>
<dbReference type="Gene3D" id="1.10.510.10">
    <property type="entry name" value="Transferase(Phosphotransferase) domain 1"/>
    <property type="match status" value="1"/>
</dbReference>
<feature type="domain" description="Protein kinase" evidence="8">
    <location>
        <begin position="21"/>
        <end position="240"/>
    </location>
</feature>
<keyword evidence="4" id="KW-0418">Kinase</keyword>
<keyword evidence="2" id="KW-0808">Transferase</keyword>
<dbReference type="GO" id="GO:0005524">
    <property type="term" value="F:ATP binding"/>
    <property type="evidence" value="ECO:0007669"/>
    <property type="project" value="UniProtKB-UniRule"/>
</dbReference>
<dbReference type="InterPro" id="IPR011009">
    <property type="entry name" value="Kinase-like_dom_sf"/>
</dbReference>
<dbReference type="FunFam" id="1.10.510.10:FF:000624">
    <property type="entry name" value="Mitogen-activated protein kinase"/>
    <property type="match status" value="1"/>
</dbReference>
<evidence type="ECO:0000256" key="3">
    <source>
        <dbReference type="ARBA" id="ARBA00022741"/>
    </source>
</evidence>
<comment type="similarity">
    <text evidence="7">Belongs to the protein kinase superfamily.</text>
</comment>
<dbReference type="Pfam" id="PF00069">
    <property type="entry name" value="Pkinase"/>
    <property type="match status" value="1"/>
</dbReference>
<protein>
    <recommendedName>
        <fullName evidence="8">Protein kinase domain-containing protein</fullName>
    </recommendedName>
</protein>
<dbReference type="Proteomes" id="UP000278807">
    <property type="component" value="Unassembled WGS sequence"/>
</dbReference>
<keyword evidence="5 6" id="KW-0067">ATP-binding</keyword>
<dbReference type="EMBL" id="UZAE01015493">
    <property type="protein sequence ID" value="VDO16033.1"/>
    <property type="molecule type" value="Genomic_DNA"/>
</dbReference>
<keyword evidence="3 6" id="KW-0547">Nucleotide-binding</keyword>
<evidence type="ECO:0000256" key="6">
    <source>
        <dbReference type="PROSITE-ProRule" id="PRU10141"/>
    </source>
</evidence>
<dbReference type="SMART" id="SM00220">
    <property type="entry name" value="S_TKc"/>
    <property type="match status" value="1"/>
</dbReference>
<evidence type="ECO:0000313" key="10">
    <source>
        <dbReference type="Proteomes" id="UP000278807"/>
    </source>
</evidence>
<gene>
    <name evidence="9" type="ORF">HNAJ_LOCUS13469</name>
</gene>
<dbReference type="InterPro" id="IPR008271">
    <property type="entry name" value="Ser/Thr_kinase_AS"/>
</dbReference>
<keyword evidence="1 7" id="KW-0723">Serine/threonine-protein kinase</keyword>
<dbReference type="AlphaFoldDB" id="A0A3P7U6M7"/>
<dbReference type="OrthoDB" id="10252171at2759"/>
<dbReference type="PROSITE" id="PS00107">
    <property type="entry name" value="PROTEIN_KINASE_ATP"/>
    <property type="match status" value="1"/>
</dbReference>
<dbReference type="SUPFAM" id="SSF56112">
    <property type="entry name" value="Protein kinase-like (PK-like)"/>
    <property type="match status" value="1"/>
</dbReference>
<name>A0A3P7U6M7_RODNA</name>
<evidence type="ECO:0000256" key="2">
    <source>
        <dbReference type="ARBA" id="ARBA00022679"/>
    </source>
</evidence>
<dbReference type="Gene3D" id="3.30.200.20">
    <property type="entry name" value="Phosphorylase Kinase, domain 1"/>
    <property type="match status" value="1"/>
</dbReference>